<accession>A0A0S4JRK8</accession>
<dbReference type="Gene3D" id="2.30.29.30">
    <property type="entry name" value="Pleckstrin-homology domain (PH domain)/Phosphotyrosine-binding domain (PTB)"/>
    <property type="match status" value="1"/>
</dbReference>
<dbReference type="Pfam" id="PF25406">
    <property type="entry name" value="PH_31"/>
    <property type="match status" value="1"/>
</dbReference>
<proteinExistence type="predicted"/>
<keyword evidence="4" id="KW-1185">Reference proteome</keyword>
<name>A0A0S4JRK8_BODSA</name>
<organism evidence="3 4">
    <name type="scientific">Bodo saltans</name>
    <name type="common">Flagellated protozoan</name>
    <dbReference type="NCBI Taxonomy" id="75058"/>
    <lineage>
        <taxon>Eukaryota</taxon>
        <taxon>Discoba</taxon>
        <taxon>Euglenozoa</taxon>
        <taxon>Kinetoplastea</taxon>
        <taxon>Metakinetoplastina</taxon>
        <taxon>Eubodonida</taxon>
        <taxon>Bodonidae</taxon>
        <taxon>Bodo</taxon>
    </lineage>
</organism>
<evidence type="ECO:0000256" key="1">
    <source>
        <dbReference type="SAM" id="MobiDB-lite"/>
    </source>
</evidence>
<feature type="region of interest" description="Disordered" evidence="1">
    <location>
        <begin position="161"/>
        <end position="239"/>
    </location>
</feature>
<reference evidence="4" key="1">
    <citation type="submission" date="2015-09" db="EMBL/GenBank/DDBJ databases">
        <authorList>
            <consortium name="Pathogen Informatics"/>
        </authorList>
    </citation>
    <scope>NUCLEOTIDE SEQUENCE [LARGE SCALE GENOMIC DNA]</scope>
    <source>
        <strain evidence="4">Lake Konstanz</strain>
    </source>
</reference>
<protein>
    <recommendedName>
        <fullName evidence="2">PH-like domain-containing protein</fullName>
    </recommendedName>
</protein>
<dbReference type="VEuPathDB" id="TriTrypDB:BSAL_42730"/>
<dbReference type="Proteomes" id="UP000051952">
    <property type="component" value="Unassembled WGS sequence"/>
</dbReference>
<evidence type="ECO:0000259" key="2">
    <source>
        <dbReference type="Pfam" id="PF25406"/>
    </source>
</evidence>
<gene>
    <name evidence="3" type="ORF">BSAL_42730</name>
</gene>
<dbReference type="EMBL" id="CYKH01002151">
    <property type="protein sequence ID" value="CUG93408.1"/>
    <property type="molecule type" value="Genomic_DNA"/>
</dbReference>
<sequence length="381" mass="41881">MERINIREVDETMEFLRSYVSRAPVAHTSFRQASASSTAVVASSPSEHRLPTSGFPLHSDVASLIQSRSSFGSPTTSQPQFAAFNSPTVSSTSATAEQKYQFMAVLSFLRKRYLPAPILETPTTHSDNFSNSLGSVSDADVSTMLDAFCREARGVLHKERTWQSQLRDGSSKRVNFPPADLLHHSVSHPKSPPPSPRSNVREKKTKDSATTSDDDDDDGAAETHPKPVRSKRRALKESMKMMRTGEGVVKFSTSGKPQRRCLRVEDRRTRSSAGETVTVPHLCWSESASTEPSATGQLSLLTIHAVQYKKLSGAVQRDRAGVIRDDIGEAVAAECCISLSFERRGSLDIVFRSAELAKKWCDALQLVIDKNAKLKSKGELE</sequence>
<dbReference type="InterPro" id="IPR057608">
    <property type="entry name" value="PH_2_kinetoplastids"/>
</dbReference>
<dbReference type="AlphaFoldDB" id="A0A0S4JRK8"/>
<evidence type="ECO:0000313" key="4">
    <source>
        <dbReference type="Proteomes" id="UP000051952"/>
    </source>
</evidence>
<feature type="domain" description="PH-like" evidence="2">
    <location>
        <begin position="239"/>
        <end position="371"/>
    </location>
</feature>
<evidence type="ECO:0000313" key="3">
    <source>
        <dbReference type="EMBL" id="CUG93408.1"/>
    </source>
</evidence>
<dbReference type="InterPro" id="IPR011993">
    <property type="entry name" value="PH-like_dom_sf"/>
</dbReference>